<accession>W7IC95</accession>
<dbReference type="EMBL" id="AYXG01000241">
    <property type="protein sequence ID" value="EWC58400.1"/>
    <property type="molecule type" value="Genomic_DNA"/>
</dbReference>
<sequence>MNPVIAFMLGGLLVPIVVAECGEVSPALAKALLRWGARRLRSAQKTERYTEEWLADLDQVPGKLTKLLWAFGVVFLGVVRLREARPGLDWTPREPATPFATDSLFGRGTPQVRHRPFAVPAPRVPRPSPPPAHRCTARCDFFCSEGRRACIPVLGEQAPEPVVRPQPLPPRAGGPGSPGSDQRFGSPPAGYGFQDDFYNELLYGKPGKAAPPVIGL</sequence>
<dbReference type="OrthoDB" id="3400600at2"/>
<comment type="caution">
    <text evidence="2">The sequence shown here is derived from an EMBL/GenBank/DDBJ whole genome shotgun (WGS) entry which is preliminary data.</text>
</comment>
<gene>
    <name evidence="2" type="ORF">UO65_6292</name>
</gene>
<organism evidence="2 3">
    <name type="scientific">Actinokineospora spheciospongiae</name>
    <dbReference type="NCBI Taxonomy" id="909613"/>
    <lineage>
        <taxon>Bacteria</taxon>
        <taxon>Bacillati</taxon>
        <taxon>Actinomycetota</taxon>
        <taxon>Actinomycetes</taxon>
        <taxon>Pseudonocardiales</taxon>
        <taxon>Pseudonocardiaceae</taxon>
        <taxon>Actinokineospora</taxon>
    </lineage>
</organism>
<evidence type="ECO:0000256" key="1">
    <source>
        <dbReference type="SAM" id="MobiDB-lite"/>
    </source>
</evidence>
<name>W7IC95_9PSEU</name>
<reference evidence="2 3" key="1">
    <citation type="journal article" date="2014" name="Genome Announc.">
        <title>Draft Genome Sequence of the Antitrypanosomally Active Sponge-Associated Bacterium Actinokineospora sp. Strain EG49.</title>
        <authorList>
            <person name="Harjes J."/>
            <person name="Ryu T."/>
            <person name="Abdelmohsen U.R."/>
            <person name="Moitinho-Silva L."/>
            <person name="Horn H."/>
            <person name="Ravasi T."/>
            <person name="Hentschel U."/>
        </authorList>
    </citation>
    <scope>NUCLEOTIDE SEQUENCE [LARGE SCALE GENOMIC DNA]</scope>
    <source>
        <strain evidence="2 3">EG49</strain>
    </source>
</reference>
<evidence type="ECO:0000313" key="2">
    <source>
        <dbReference type="EMBL" id="EWC58400.1"/>
    </source>
</evidence>
<protein>
    <submittedName>
        <fullName evidence="2">Uncharacterized protein</fullName>
    </submittedName>
</protein>
<keyword evidence="3" id="KW-1185">Reference proteome</keyword>
<dbReference type="AlphaFoldDB" id="W7IC95"/>
<feature type="region of interest" description="Disordered" evidence="1">
    <location>
        <begin position="160"/>
        <end position="192"/>
    </location>
</feature>
<feature type="compositionally biased region" description="Pro residues" evidence="1">
    <location>
        <begin position="162"/>
        <end position="172"/>
    </location>
</feature>
<proteinExistence type="predicted"/>
<dbReference type="RefSeq" id="WP_152552368.1">
    <property type="nucleotide sequence ID" value="NZ_AYXG01000241.1"/>
</dbReference>
<dbReference type="Proteomes" id="UP000019277">
    <property type="component" value="Unassembled WGS sequence"/>
</dbReference>
<dbReference type="STRING" id="909613.UO65_6292"/>
<evidence type="ECO:0000313" key="3">
    <source>
        <dbReference type="Proteomes" id="UP000019277"/>
    </source>
</evidence>